<name>I0H6N2_ACTM4</name>
<dbReference type="Proteomes" id="UP000007882">
    <property type="component" value="Chromosome"/>
</dbReference>
<dbReference type="EMBL" id="AP012319">
    <property type="protein sequence ID" value="BAL88669.1"/>
    <property type="molecule type" value="Genomic_DNA"/>
</dbReference>
<keyword evidence="3" id="KW-1185">Reference proteome</keyword>
<reference evidence="2 3" key="1">
    <citation type="submission" date="2012-02" db="EMBL/GenBank/DDBJ databases">
        <title>Complete genome sequence of Actinoplanes missouriensis 431 (= NBRC 102363).</title>
        <authorList>
            <person name="Ohnishi Y."/>
            <person name="Ishikawa J."/>
            <person name="Sekine M."/>
            <person name="Hosoyama A."/>
            <person name="Harada T."/>
            <person name="Narita H."/>
            <person name="Hata T."/>
            <person name="Konno Y."/>
            <person name="Tutikane K."/>
            <person name="Fujita N."/>
            <person name="Horinouchi S."/>
            <person name="Hayakawa M."/>
        </authorList>
    </citation>
    <scope>NUCLEOTIDE SEQUENCE [LARGE SCALE GENOMIC DNA]</scope>
    <source>
        <strain evidence="3">ATCC 14538 / DSM 43046 / CBS 188.64 / JCM 3121 / NBRC 102363 / NCIMB 12654 / NRRL B-3342 / UNCC 431</strain>
    </source>
</reference>
<evidence type="ECO:0000256" key="1">
    <source>
        <dbReference type="SAM" id="Phobius"/>
    </source>
</evidence>
<feature type="transmembrane region" description="Helical" evidence="1">
    <location>
        <begin position="101"/>
        <end position="122"/>
    </location>
</feature>
<dbReference type="PATRIC" id="fig|512565.3.peg.3446"/>
<sequence>MWTQWTLLATCLIGSLGVLLLAAIRAGDPGALLAPGLDRLGDPKDSLPDSFLAWIFVPGMFVSYFVYAFGFVTVFFGLGMLMHTWQVGDRATFRRLLRSTAAWVALTAAALTPFGGTLHSWLLD</sequence>
<keyword evidence="1" id="KW-0472">Membrane</keyword>
<organism evidence="2 3">
    <name type="scientific">Actinoplanes missouriensis (strain ATCC 14538 / DSM 43046 / CBS 188.64 / JCM 3121 / NBRC 102363 / NCIMB 12654 / NRRL B-3342 / UNCC 431)</name>
    <dbReference type="NCBI Taxonomy" id="512565"/>
    <lineage>
        <taxon>Bacteria</taxon>
        <taxon>Bacillati</taxon>
        <taxon>Actinomycetota</taxon>
        <taxon>Actinomycetes</taxon>
        <taxon>Micromonosporales</taxon>
        <taxon>Micromonosporaceae</taxon>
        <taxon>Actinoplanes</taxon>
    </lineage>
</organism>
<dbReference type="HOGENOM" id="CLU_1999002_0_0_11"/>
<dbReference type="AlphaFoldDB" id="I0H6N2"/>
<dbReference type="STRING" id="512565.AMIS_34490"/>
<feature type="transmembrane region" description="Helical" evidence="1">
    <location>
        <begin position="51"/>
        <end position="81"/>
    </location>
</feature>
<dbReference type="KEGG" id="ams:AMIS_34490"/>
<keyword evidence="1" id="KW-0812">Transmembrane</keyword>
<gene>
    <name evidence="2" type="ordered locus">AMIS_34490</name>
</gene>
<evidence type="ECO:0000313" key="3">
    <source>
        <dbReference type="Proteomes" id="UP000007882"/>
    </source>
</evidence>
<proteinExistence type="predicted"/>
<accession>I0H6N2</accession>
<evidence type="ECO:0000313" key="2">
    <source>
        <dbReference type="EMBL" id="BAL88669.1"/>
    </source>
</evidence>
<keyword evidence="1" id="KW-1133">Transmembrane helix</keyword>
<protein>
    <submittedName>
        <fullName evidence="2">Uncharacterized protein</fullName>
    </submittedName>
</protein>